<protein>
    <submittedName>
        <fullName evidence="1">Uncharacterized protein</fullName>
    </submittedName>
</protein>
<sequence>MDERLEEIKERLLMDAEIKFEDAYWLIKQAEKIPELQKENQRHKVALEKIEEEINGNAEGLDAERYLDEAKEIAHKALEESS</sequence>
<accession>A0ABW3NJY7</accession>
<keyword evidence="2" id="KW-1185">Reference proteome</keyword>
<dbReference type="EMBL" id="JBHTKK010000013">
    <property type="protein sequence ID" value="MFD1066666.1"/>
    <property type="molecule type" value="Genomic_DNA"/>
</dbReference>
<dbReference type="Proteomes" id="UP001597041">
    <property type="component" value="Unassembled WGS sequence"/>
</dbReference>
<reference evidence="2" key="1">
    <citation type="journal article" date="2019" name="Int. J. Syst. Evol. Microbiol.">
        <title>The Global Catalogue of Microorganisms (GCM) 10K type strain sequencing project: providing services to taxonomists for standard genome sequencing and annotation.</title>
        <authorList>
            <consortium name="The Broad Institute Genomics Platform"/>
            <consortium name="The Broad Institute Genome Sequencing Center for Infectious Disease"/>
            <person name="Wu L."/>
            <person name="Ma J."/>
        </authorList>
    </citation>
    <scope>NUCLEOTIDE SEQUENCE [LARGE SCALE GENOMIC DNA]</scope>
    <source>
        <strain evidence="2">CCUG 56608</strain>
    </source>
</reference>
<name>A0ABW3NJY7_9BACI</name>
<proteinExistence type="predicted"/>
<gene>
    <name evidence="1" type="ORF">ACFQ19_11580</name>
</gene>
<organism evidence="1 2">
    <name type="scientific">Oceanobacillus locisalsi</name>
    <dbReference type="NCBI Taxonomy" id="546107"/>
    <lineage>
        <taxon>Bacteria</taxon>
        <taxon>Bacillati</taxon>
        <taxon>Bacillota</taxon>
        <taxon>Bacilli</taxon>
        <taxon>Bacillales</taxon>
        <taxon>Bacillaceae</taxon>
        <taxon>Oceanobacillus</taxon>
    </lineage>
</organism>
<dbReference type="RefSeq" id="WP_379592244.1">
    <property type="nucleotide sequence ID" value="NZ_JBHTKK010000013.1"/>
</dbReference>
<evidence type="ECO:0000313" key="2">
    <source>
        <dbReference type="Proteomes" id="UP001597041"/>
    </source>
</evidence>
<comment type="caution">
    <text evidence="1">The sequence shown here is derived from an EMBL/GenBank/DDBJ whole genome shotgun (WGS) entry which is preliminary data.</text>
</comment>
<evidence type="ECO:0000313" key="1">
    <source>
        <dbReference type="EMBL" id="MFD1066666.1"/>
    </source>
</evidence>